<dbReference type="EMBL" id="WTPW01001789">
    <property type="protein sequence ID" value="KAF0414349.1"/>
    <property type="molecule type" value="Genomic_DNA"/>
</dbReference>
<dbReference type="OrthoDB" id="10642418at2759"/>
<gene>
    <name evidence="2" type="ORF">F8M41_007701</name>
</gene>
<reference evidence="2 3" key="1">
    <citation type="journal article" date="2019" name="Environ. Microbiol.">
        <title>At the nexus of three kingdoms: the genome of the mycorrhizal fungus Gigaspora margarita provides insights into plant, endobacterial and fungal interactions.</title>
        <authorList>
            <person name="Venice F."/>
            <person name="Ghignone S."/>
            <person name="Salvioli di Fossalunga A."/>
            <person name="Amselem J."/>
            <person name="Novero M."/>
            <person name="Xianan X."/>
            <person name="Sedzielewska Toro K."/>
            <person name="Morin E."/>
            <person name="Lipzen A."/>
            <person name="Grigoriev I.V."/>
            <person name="Henrissat B."/>
            <person name="Martin F.M."/>
            <person name="Bonfante P."/>
        </authorList>
    </citation>
    <scope>NUCLEOTIDE SEQUENCE [LARGE SCALE GENOMIC DNA]</scope>
    <source>
        <strain evidence="2 3">BEG34</strain>
    </source>
</reference>
<dbReference type="AlphaFoldDB" id="A0A8H4A353"/>
<feature type="region of interest" description="Disordered" evidence="1">
    <location>
        <begin position="44"/>
        <end position="72"/>
    </location>
</feature>
<organism evidence="2 3">
    <name type="scientific">Gigaspora margarita</name>
    <dbReference type="NCBI Taxonomy" id="4874"/>
    <lineage>
        <taxon>Eukaryota</taxon>
        <taxon>Fungi</taxon>
        <taxon>Fungi incertae sedis</taxon>
        <taxon>Mucoromycota</taxon>
        <taxon>Glomeromycotina</taxon>
        <taxon>Glomeromycetes</taxon>
        <taxon>Diversisporales</taxon>
        <taxon>Gigasporaceae</taxon>
        <taxon>Gigaspora</taxon>
    </lineage>
</organism>
<proteinExistence type="predicted"/>
<protein>
    <submittedName>
        <fullName evidence="2">Uncharacterized protein</fullName>
    </submittedName>
</protein>
<name>A0A8H4A353_GIGMA</name>
<accession>A0A8H4A353</accession>
<feature type="compositionally biased region" description="Basic and acidic residues" evidence="1">
    <location>
        <begin position="51"/>
        <end position="65"/>
    </location>
</feature>
<dbReference type="Proteomes" id="UP000439903">
    <property type="component" value="Unassembled WGS sequence"/>
</dbReference>
<comment type="caution">
    <text evidence="2">The sequence shown here is derived from an EMBL/GenBank/DDBJ whole genome shotgun (WGS) entry which is preliminary data.</text>
</comment>
<evidence type="ECO:0000313" key="3">
    <source>
        <dbReference type="Proteomes" id="UP000439903"/>
    </source>
</evidence>
<evidence type="ECO:0000256" key="1">
    <source>
        <dbReference type="SAM" id="MobiDB-lite"/>
    </source>
</evidence>
<evidence type="ECO:0000313" key="2">
    <source>
        <dbReference type="EMBL" id="KAF0414349.1"/>
    </source>
</evidence>
<keyword evidence="3" id="KW-1185">Reference proteome</keyword>
<sequence length="122" mass="13782">MPRKGLTTQTKRRLRIINPKITVQESSMLFYILLIDVFLGGTQNQSTPTECRPKHPNNREGRTPFETDSTSILSNQSNSEVALGLLNIFSQDAIVFEIAIFVKDHPEILSIANMIHKSKQKS</sequence>